<dbReference type="AlphaFoldDB" id="A0AA86T5K8"/>
<sequence length="199" mass="21608">MAFVDSLGYAKSAVEQLSKTHDGDGVQKQIQEMLDIRKAAIDYECARDVLSPYKTSTNSKIGDSAETAVLIYSTLLMLDEELLRLQVKVMDSPPGTINMGEMVDHFSKVGAAKNNTWKQLVSVAAMVSHTLVKPPGDPNARATTLNLTTTQRNLLLSHLRQMLGPDVTQGLMAGQPAFLGAGAGLYQFLSNPNWKTLAE</sequence>
<dbReference type="EMBL" id="OX365700">
    <property type="protein sequence ID" value="CAI4032131.1"/>
    <property type="molecule type" value="Genomic_DNA"/>
</dbReference>
<gene>
    <name evidence="1" type="ORF">DNFV4_02558</name>
</gene>
<evidence type="ECO:0000313" key="1">
    <source>
        <dbReference type="EMBL" id="CAI4032131.1"/>
    </source>
</evidence>
<evidence type="ECO:0000313" key="2">
    <source>
        <dbReference type="Proteomes" id="UP001179121"/>
    </source>
</evidence>
<proteinExistence type="predicted"/>
<dbReference type="KEGG" id="nti:DNFV4_02558"/>
<protein>
    <submittedName>
        <fullName evidence="1">Uncharacterized protein</fullName>
    </submittedName>
</protein>
<dbReference type="Proteomes" id="UP001179121">
    <property type="component" value="Chromosome"/>
</dbReference>
<reference evidence="1" key="1">
    <citation type="submission" date="2022-10" db="EMBL/GenBank/DDBJ databases">
        <authorList>
            <person name="Koch H."/>
        </authorList>
    </citation>
    <scope>NUCLEOTIDE SEQUENCE</scope>
    <source>
        <strain evidence="1">DNF</strain>
    </source>
</reference>
<accession>A0AA86T5K8</accession>
<keyword evidence="2" id="KW-1185">Reference proteome</keyword>
<name>A0AA86T5K8_9BACT</name>
<organism evidence="1 2">
    <name type="scientific">Nitrospira tepida</name>
    <dbReference type="NCBI Taxonomy" id="2973512"/>
    <lineage>
        <taxon>Bacteria</taxon>
        <taxon>Pseudomonadati</taxon>
        <taxon>Nitrospirota</taxon>
        <taxon>Nitrospiria</taxon>
        <taxon>Nitrospirales</taxon>
        <taxon>Nitrospiraceae</taxon>
        <taxon>Nitrospira</taxon>
    </lineage>
</organism>